<protein>
    <submittedName>
        <fullName evidence="2">Uncharacterized protein</fullName>
    </submittedName>
</protein>
<gene>
    <name evidence="2" type="ORF">TNCV_2691721</name>
</gene>
<reference evidence="2" key="1">
    <citation type="submission" date="2020-08" db="EMBL/GenBank/DDBJ databases">
        <title>Multicomponent nature underlies the extraordinary mechanical properties of spider dragline silk.</title>
        <authorList>
            <person name="Kono N."/>
            <person name="Nakamura H."/>
            <person name="Mori M."/>
            <person name="Yoshida Y."/>
            <person name="Ohtoshi R."/>
            <person name="Malay A.D."/>
            <person name="Moran D.A.P."/>
            <person name="Tomita M."/>
            <person name="Numata K."/>
            <person name="Arakawa K."/>
        </authorList>
    </citation>
    <scope>NUCLEOTIDE SEQUENCE</scope>
</reference>
<feature type="compositionally biased region" description="Polar residues" evidence="1">
    <location>
        <begin position="67"/>
        <end position="81"/>
    </location>
</feature>
<name>A0A8X6VZ13_TRICX</name>
<evidence type="ECO:0000256" key="1">
    <source>
        <dbReference type="SAM" id="MobiDB-lite"/>
    </source>
</evidence>
<accession>A0A8X6VZ13</accession>
<comment type="caution">
    <text evidence="2">The sequence shown here is derived from an EMBL/GenBank/DDBJ whole genome shotgun (WGS) entry which is preliminary data.</text>
</comment>
<evidence type="ECO:0000313" key="2">
    <source>
        <dbReference type="EMBL" id="GFY24981.1"/>
    </source>
</evidence>
<evidence type="ECO:0000313" key="3">
    <source>
        <dbReference type="Proteomes" id="UP000887159"/>
    </source>
</evidence>
<feature type="compositionally biased region" description="Basic and acidic residues" evidence="1">
    <location>
        <begin position="30"/>
        <end position="42"/>
    </location>
</feature>
<proteinExistence type="predicted"/>
<keyword evidence="3" id="KW-1185">Reference proteome</keyword>
<dbReference type="Proteomes" id="UP000887159">
    <property type="component" value="Unassembled WGS sequence"/>
</dbReference>
<dbReference type="AlphaFoldDB" id="A0A8X6VZ13"/>
<feature type="region of interest" description="Disordered" evidence="1">
    <location>
        <begin position="1"/>
        <end position="81"/>
    </location>
</feature>
<dbReference type="EMBL" id="BMAU01021370">
    <property type="protein sequence ID" value="GFY24981.1"/>
    <property type="molecule type" value="Genomic_DNA"/>
</dbReference>
<organism evidence="2 3">
    <name type="scientific">Trichonephila clavipes</name>
    <name type="common">Golden silk orbweaver</name>
    <name type="synonym">Nephila clavipes</name>
    <dbReference type="NCBI Taxonomy" id="2585209"/>
    <lineage>
        <taxon>Eukaryota</taxon>
        <taxon>Metazoa</taxon>
        <taxon>Ecdysozoa</taxon>
        <taxon>Arthropoda</taxon>
        <taxon>Chelicerata</taxon>
        <taxon>Arachnida</taxon>
        <taxon>Araneae</taxon>
        <taxon>Araneomorphae</taxon>
        <taxon>Entelegynae</taxon>
        <taxon>Araneoidea</taxon>
        <taxon>Nephilidae</taxon>
        <taxon>Trichonephila</taxon>
    </lineage>
</organism>
<sequence length="81" mass="9405">MYNGDQMSRSMVGRRGQYKWVQPQNKKRGKSGESRPTFEKRTQQGGPVRARKSRENHFSPYIEEQARSSSKNTGRSSQQQN</sequence>